<keyword evidence="11" id="KW-0812">Transmembrane</keyword>
<dbReference type="InterPro" id="IPR049636">
    <property type="entry name" value="HNF4-like_DBD"/>
</dbReference>
<dbReference type="PRINTS" id="PR00047">
    <property type="entry name" value="STROIDFINGER"/>
</dbReference>
<dbReference type="Proteomes" id="UP000827892">
    <property type="component" value="Chromosome V"/>
</dbReference>
<evidence type="ECO:0000313" key="15">
    <source>
        <dbReference type="Proteomes" id="UP000827892"/>
    </source>
</evidence>
<keyword evidence="9" id="KW-0675">Receptor</keyword>
<dbReference type="SUPFAM" id="SSF48508">
    <property type="entry name" value="Nuclear receptor ligand-binding domain"/>
    <property type="match status" value="1"/>
</dbReference>
<feature type="transmembrane region" description="Helical" evidence="11">
    <location>
        <begin position="406"/>
        <end position="426"/>
    </location>
</feature>
<keyword evidence="3" id="KW-0479">Metal-binding</keyword>
<evidence type="ECO:0000259" key="12">
    <source>
        <dbReference type="SMART" id="SM00399"/>
    </source>
</evidence>
<keyword evidence="8" id="KW-0804">Transcription</keyword>
<evidence type="ECO:0000256" key="3">
    <source>
        <dbReference type="ARBA" id="ARBA00022723"/>
    </source>
</evidence>
<evidence type="ECO:0000256" key="7">
    <source>
        <dbReference type="ARBA" id="ARBA00023125"/>
    </source>
</evidence>
<feature type="domain" description="NR LBD" evidence="13">
    <location>
        <begin position="193"/>
        <end position="348"/>
    </location>
</feature>
<keyword evidence="4" id="KW-0863">Zinc-finger</keyword>
<dbReference type="Gene3D" id="3.30.50.10">
    <property type="entry name" value="Erythroid Transcription Factor GATA-1, subunit A"/>
    <property type="match status" value="1"/>
</dbReference>
<dbReference type="SUPFAM" id="SSF57716">
    <property type="entry name" value="Glucocorticoid receptor-like (DNA-binding domain)"/>
    <property type="match status" value="1"/>
</dbReference>
<gene>
    <name evidence="14" type="ORF">L3Y34_007480</name>
</gene>
<dbReference type="Pfam" id="PF00105">
    <property type="entry name" value="zf-C4"/>
    <property type="match status" value="1"/>
</dbReference>
<evidence type="ECO:0000256" key="6">
    <source>
        <dbReference type="ARBA" id="ARBA00023015"/>
    </source>
</evidence>
<comment type="subcellular location">
    <subcellularLocation>
        <location evidence="1">Nucleus</location>
    </subcellularLocation>
</comment>
<evidence type="ECO:0000256" key="9">
    <source>
        <dbReference type="ARBA" id="ARBA00023170"/>
    </source>
</evidence>
<evidence type="ECO:0000256" key="11">
    <source>
        <dbReference type="SAM" id="Phobius"/>
    </source>
</evidence>
<dbReference type="InterPro" id="IPR001628">
    <property type="entry name" value="Znf_hrmn_rcpt"/>
</dbReference>
<dbReference type="GO" id="GO:0000978">
    <property type="term" value="F:RNA polymerase II cis-regulatory region sequence-specific DNA binding"/>
    <property type="evidence" value="ECO:0007669"/>
    <property type="project" value="InterPro"/>
</dbReference>
<evidence type="ECO:0000256" key="2">
    <source>
        <dbReference type="ARBA" id="ARBA00005993"/>
    </source>
</evidence>
<dbReference type="InterPro" id="IPR019430">
    <property type="entry name" value="7TM_GPCR_serpentine_rcpt_Srx"/>
</dbReference>
<evidence type="ECO:0000256" key="5">
    <source>
        <dbReference type="ARBA" id="ARBA00022833"/>
    </source>
</evidence>
<dbReference type="PANTHER" id="PTHR46611:SF3">
    <property type="entry name" value="7TM GPCR SERPENTINE RECEPTOR CLASS X (SRX) DOMAIN-CONTAINING PROTEIN"/>
    <property type="match status" value="1"/>
</dbReference>
<dbReference type="GO" id="GO:0008270">
    <property type="term" value="F:zinc ion binding"/>
    <property type="evidence" value="ECO:0007669"/>
    <property type="project" value="UniProtKB-KW"/>
</dbReference>
<accession>A0AAE9CZR9</accession>
<comment type="similarity">
    <text evidence="2">Belongs to the nuclear hormone receptor family.</text>
</comment>
<dbReference type="Pfam" id="PF00104">
    <property type="entry name" value="Hormone_recep"/>
    <property type="match status" value="1"/>
</dbReference>
<keyword evidence="7" id="KW-0238">DNA-binding</keyword>
<dbReference type="AlphaFoldDB" id="A0AAE9CZR9"/>
<evidence type="ECO:0000256" key="4">
    <source>
        <dbReference type="ARBA" id="ARBA00022771"/>
    </source>
</evidence>
<protein>
    <submittedName>
        <fullName evidence="14">Uncharacterized protein</fullName>
    </submittedName>
</protein>
<name>A0AAE9CZR9_CAEBR</name>
<feature type="transmembrane region" description="Helical" evidence="11">
    <location>
        <begin position="371"/>
        <end position="394"/>
    </location>
</feature>
<evidence type="ECO:0000256" key="10">
    <source>
        <dbReference type="ARBA" id="ARBA00023242"/>
    </source>
</evidence>
<proteinExistence type="inferred from homology"/>
<evidence type="ECO:0000313" key="14">
    <source>
        <dbReference type="EMBL" id="ULT88311.1"/>
    </source>
</evidence>
<organism evidence="14 15">
    <name type="scientific">Caenorhabditis briggsae</name>
    <dbReference type="NCBI Taxonomy" id="6238"/>
    <lineage>
        <taxon>Eukaryota</taxon>
        <taxon>Metazoa</taxon>
        <taxon>Ecdysozoa</taxon>
        <taxon>Nematoda</taxon>
        <taxon>Chromadorea</taxon>
        <taxon>Rhabditida</taxon>
        <taxon>Rhabditina</taxon>
        <taxon>Rhabditomorpha</taxon>
        <taxon>Rhabditoidea</taxon>
        <taxon>Rhabditidae</taxon>
        <taxon>Peloderinae</taxon>
        <taxon>Caenorhabditis</taxon>
    </lineage>
</organism>
<feature type="domain" description="Nuclear receptor" evidence="12">
    <location>
        <begin position="16"/>
        <end position="90"/>
    </location>
</feature>
<keyword evidence="10" id="KW-0539">Nucleus</keyword>
<dbReference type="Gene3D" id="1.10.565.10">
    <property type="entry name" value="Retinoid X Receptor"/>
    <property type="match status" value="1"/>
</dbReference>
<dbReference type="EMBL" id="CP090895">
    <property type="protein sequence ID" value="ULT88311.1"/>
    <property type="molecule type" value="Genomic_DNA"/>
</dbReference>
<evidence type="ECO:0000259" key="13">
    <source>
        <dbReference type="SMART" id="SM00430"/>
    </source>
</evidence>
<keyword evidence="11" id="KW-1133">Transmembrane helix</keyword>
<keyword evidence="5" id="KW-0862">Zinc</keyword>
<evidence type="ECO:0000256" key="8">
    <source>
        <dbReference type="ARBA" id="ARBA00023163"/>
    </source>
</evidence>
<dbReference type="InterPro" id="IPR035500">
    <property type="entry name" value="NHR-like_dom_sf"/>
</dbReference>
<dbReference type="FunFam" id="3.30.50.10:FF:000030">
    <property type="entry name" value="Nuclear Hormone Receptor family"/>
    <property type="match status" value="1"/>
</dbReference>
<feature type="transmembrane region" description="Helical" evidence="11">
    <location>
        <begin position="529"/>
        <end position="554"/>
    </location>
</feature>
<sequence>MELSHFKPSSSSSTLPEKCMICNRTAHGFHCDVATCKGCKTFFRRQLLSGEEAKCVLRKDCYDLTKRREPLFRCRPCRFQKCIFVGMNPLALNFQARTTAPNCEENSFKTTENLIHDVVGMLLHLESKVEKFRKCSYNPDWKEIDKLQSLLSSTNKLSMADSYGEITGWPIKSDSRVPLKHNYFQTYYPKSKHWWFFNLLTLTEYVRTFWFFDSLDLQDQLLLIRHAVVGITLFHISYFTIQRSCQYLTQPDGSQHPHNTMPDYKIVSMLVDPMYRLKIQNEESLLLKLLFVCNPVISGLSKSAQVLLDKERCRTSKILFDYCLRNKNCGPARYVELIGLLGVVEVQQKKQKKYETIPRSLNVGFGQVAGWGAYILGPLLQVCMSFNRFYVLYFPLSSMKVSRFPITNIAIILALCIAVVYTVIGFPDECGFVFDPSILSWRPEDFECALWLADFIFYSILSLSITSNSLNFATFLKLVSSRVQGVSSGDSISRRKRRISMYIQSVMQDTLHLIDMINCTILFKLNSAIWYQFIFLSVSFLLIHALDGSVMLYFHTEIHLQWCRKNKSNTRTGTIFVHRSKISSFHPSS</sequence>
<keyword evidence="11" id="KW-0472">Membrane</keyword>
<dbReference type="PANTHER" id="PTHR46611">
    <property type="entry name" value="SERPENTINE RECEPTOR, CLASS X-RELATED"/>
    <property type="match status" value="1"/>
</dbReference>
<evidence type="ECO:0000256" key="1">
    <source>
        <dbReference type="ARBA" id="ARBA00004123"/>
    </source>
</evidence>
<dbReference type="InterPro" id="IPR000536">
    <property type="entry name" value="Nucl_hrmn_rcpt_lig-bd"/>
</dbReference>
<dbReference type="Pfam" id="PF10328">
    <property type="entry name" value="7TM_GPCR_Srx"/>
    <property type="match status" value="1"/>
</dbReference>
<dbReference type="GO" id="GO:0005634">
    <property type="term" value="C:nucleus"/>
    <property type="evidence" value="ECO:0007669"/>
    <property type="project" value="UniProtKB-SubCell"/>
</dbReference>
<dbReference type="SMART" id="SM00399">
    <property type="entry name" value="ZnF_C4"/>
    <property type="match status" value="1"/>
</dbReference>
<dbReference type="SMART" id="SM00430">
    <property type="entry name" value="HOLI"/>
    <property type="match status" value="1"/>
</dbReference>
<dbReference type="InterPro" id="IPR013088">
    <property type="entry name" value="Znf_NHR/GATA"/>
</dbReference>
<dbReference type="CDD" id="cd06960">
    <property type="entry name" value="NR_DBD_HNF4A"/>
    <property type="match status" value="1"/>
</dbReference>
<keyword evidence="6" id="KW-0805">Transcription regulation</keyword>
<dbReference type="GO" id="GO:0003700">
    <property type="term" value="F:DNA-binding transcription factor activity"/>
    <property type="evidence" value="ECO:0007669"/>
    <property type="project" value="InterPro"/>
</dbReference>
<feature type="transmembrane region" description="Helical" evidence="11">
    <location>
        <begin position="455"/>
        <end position="479"/>
    </location>
</feature>
<reference evidence="14 15" key="1">
    <citation type="submission" date="2022-02" db="EMBL/GenBank/DDBJ databases">
        <title>Chromosome-level reference genomes for two strains of Caenorhabditis briggsae: an improved platform for comparative genomics.</title>
        <authorList>
            <person name="Stevens L."/>
            <person name="Andersen E.C."/>
        </authorList>
    </citation>
    <scope>NUCLEOTIDE SEQUENCE [LARGE SCALE GENOMIC DNA]</scope>
    <source>
        <strain evidence="14">QX1410_ONT</strain>
        <tissue evidence="14">Whole-organism</tissue>
    </source>
</reference>